<name>A0A6S7G197_PARCT</name>
<protein>
    <submittedName>
        <fullName evidence="1">Uncharacterized protein</fullName>
    </submittedName>
</protein>
<accession>A0A6S7G197</accession>
<proteinExistence type="predicted"/>
<comment type="caution">
    <text evidence="1">The sequence shown here is derived from an EMBL/GenBank/DDBJ whole genome shotgun (WGS) entry which is preliminary data.</text>
</comment>
<sequence length="338" mass="39223">DNGSSEAPSHPMVKMWLARMANVLELKSLTQKSFAEYHSKRNPVERVHAVENRALSNEVFTSTGVHKEYEKDDQQHLENMEFVANERGIGDEDNFVFDGEKQLLTFLGRSERLKNEDNEHYFPKQNKLWQDVALIWDLNVDFHSLVDKSYKNDKEREYWRHQDLYKTKDKALLIRQCKEFKISSEGKKHQIVQRLVETLKLPLPPPLEIYDGDINSLPSSITELSQMPIFKLREILRYHNVLDCDTKDELAIRVGMVISGTASLAFKREVFAIKNLVTATRSLIQRQKRMYILDPKIISKQRMFTTPSSPTISTSRPRDSASVFSKKTKAFIPLPPDL</sequence>
<dbReference type="Proteomes" id="UP001152795">
    <property type="component" value="Unassembled WGS sequence"/>
</dbReference>
<evidence type="ECO:0000313" key="1">
    <source>
        <dbReference type="EMBL" id="CAB3985475.1"/>
    </source>
</evidence>
<organism evidence="1 2">
    <name type="scientific">Paramuricea clavata</name>
    <name type="common">Red gorgonian</name>
    <name type="synonym">Violescent sea-whip</name>
    <dbReference type="NCBI Taxonomy" id="317549"/>
    <lineage>
        <taxon>Eukaryota</taxon>
        <taxon>Metazoa</taxon>
        <taxon>Cnidaria</taxon>
        <taxon>Anthozoa</taxon>
        <taxon>Octocorallia</taxon>
        <taxon>Malacalcyonacea</taxon>
        <taxon>Plexauridae</taxon>
        <taxon>Paramuricea</taxon>
    </lineage>
</organism>
<keyword evidence="2" id="KW-1185">Reference proteome</keyword>
<evidence type="ECO:0000313" key="2">
    <source>
        <dbReference type="Proteomes" id="UP001152795"/>
    </source>
</evidence>
<dbReference type="OrthoDB" id="5988483at2759"/>
<gene>
    <name evidence="1" type="ORF">PACLA_8A074043</name>
</gene>
<dbReference type="AlphaFoldDB" id="A0A6S7G197"/>
<reference evidence="1" key="1">
    <citation type="submission" date="2020-04" db="EMBL/GenBank/DDBJ databases">
        <authorList>
            <person name="Alioto T."/>
            <person name="Alioto T."/>
            <person name="Gomez Garrido J."/>
        </authorList>
    </citation>
    <scope>NUCLEOTIDE SEQUENCE</scope>
    <source>
        <strain evidence="1">A484AB</strain>
    </source>
</reference>
<dbReference type="EMBL" id="CACRXK020000877">
    <property type="protein sequence ID" value="CAB3985475.1"/>
    <property type="molecule type" value="Genomic_DNA"/>
</dbReference>
<feature type="non-terminal residue" evidence="1">
    <location>
        <position position="338"/>
    </location>
</feature>
<feature type="non-terminal residue" evidence="1">
    <location>
        <position position="1"/>
    </location>
</feature>